<gene>
    <name evidence="9" type="ORF">HanXRQr2_Chr13g0573511</name>
</gene>
<dbReference type="Gene3D" id="2.130.10.10">
    <property type="entry name" value="YVTN repeat-like/Quinoprotein amine dehydrogenase"/>
    <property type="match status" value="1"/>
</dbReference>
<feature type="region of interest" description="Disordered" evidence="6">
    <location>
        <begin position="1"/>
        <end position="24"/>
    </location>
</feature>
<dbReference type="PROSITE" id="PS50082">
    <property type="entry name" value="WD_REPEATS_2"/>
    <property type="match status" value="2"/>
</dbReference>
<dbReference type="Pfam" id="PF03790">
    <property type="entry name" value="KNOX1"/>
    <property type="match status" value="1"/>
</dbReference>
<dbReference type="SMART" id="SM00320">
    <property type="entry name" value="WD40"/>
    <property type="match status" value="2"/>
</dbReference>
<dbReference type="PANTHER" id="PTHR45093">
    <property type="entry name" value="TRANSCRIPTION ACTIVATOR MSS11"/>
    <property type="match status" value="1"/>
</dbReference>
<evidence type="ECO:0000256" key="2">
    <source>
        <dbReference type="ARBA" id="ARBA00022574"/>
    </source>
</evidence>
<dbReference type="Pfam" id="PF03791">
    <property type="entry name" value="KNOX2"/>
    <property type="match status" value="1"/>
</dbReference>
<evidence type="ECO:0000313" key="10">
    <source>
        <dbReference type="Proteomes" id="UP000215914"/>
    </source>
</evidence>
<feature type="repeat" description="WD" evidence="5">
    <location>
        <begin position="110"/>
        <end position="145"/>
    </location>
</feature>
<proteinExistence type="predicted"/>
<feature type="repeat" description="WD" evidence="5">
    <location>
        <begin position="153"/>
        <end position="195"/>
    </location>
</feature>
<feature type="domain" description="KNOX2" evidence="8">
    <location>
        <begin position="281"/>
        <end position="336"/>
    </location>
</feature>
<evidence type="ECO:0000259" key="8">
    <source>
        <dbReference type="SMART" id="SM01256"/>
    </source>
</evidence>
<dbReference type="GO" id="GO:0003677">
    <property type="term" value="F:DNA binding"/>
    <property type="evidence" value="ECO:0007669"/>
    <property type="project" value="InterPro"/>
</dbReference>
<reference evidence="9" key="1">
    <citation type="journal article" date="2017" name="Nature">
        <title>The sunflower genome provides insights into oil metabolism, flowering and Asterid evolution.</title>
        <authorList>
            <person name="Badouin H."/>
            <person name="Gouzy J."/>
            <person name="Grassa C.J."/>
            <person name="Murat F."/>
            <person name="Staton S.E."/>
            <person name="Cottret L."/>
            <person name="Lelandais-Briere C."/>
            <person name="Owens G.L."/>
            <person name="Carrere S."/>
            <person name="Mayjonade B."/>
            <person name="Legrand L."/>
            <person name="Gill N."/>
            <person name="Kane N.C."/>
            <person name="Bowers J.E."/>
            <person name="Hubner S."/>
            <person name="Bellec A."/>
            <person name="Berard A."/>
            <person name="Berges H."/>
            <person name="Blanchet N."/>
            <person name="Boniface M.C."/>
            <person name="Brunel D."/>
            <person name="Catrice O."/>
            <person name="Chaidir N."/>
            <person name="Claudel C."/>
            <person name="Donnadieu C."/>
            <person name="Faraut T."/>
            <person name="Fievet G."/>
            <person name="Helmstetter N."/>
            <person name="King M."/>
            <person name="Knapp S.J."/>
            <person name="Lai Z."/>
            <person name="Le Paslier M.C."/>
            <person name="Lippi Y."/>
            <person name="Lorenzon L."/>
            <person name="Mandel J.R."/>
            <person name="Marage G."/>
            <person name="Marchand G."/>
            <person name="Marquand E."/>
            <person name="Bret-Mestries E."/>
            <person name="Morien E."/>
            <person name="Nambeesan S."/>
            <person name="Nguyen T."/>
            <person name="Pegot-Espagnet P."/>
            <person name="Pouilly N."/>
            <person name="Raftis F."/>
            <person name="Sallet E."/>
            <person name="Schiex T."/>
            <person name="Thomas J."/>
            <person name="Vandecasteele C."/>
            <person name="Vares D."/>
            <person name="Vear F."/>
            <person name="Vautrin S."/>
            <person name="Crespi M."/>
            <person name="Mangin B."/>
            <person name="Burke J.M."/>
            <person name="Salse J."/>
            <person name="Munos S."/>
            <person name="Vincourt P."/>
            <person name="Rieseberg L.H."/>
            <person name="Langlade N.B."/>
        </authorList>
    </citation>
    <scope>NUCLEOTIDE SEQUENCE</scope>
    <source>
        <tissue evidence="9">Leaves</tissue>
    </source>
</reference>
<dbReference type="Proteomes" id="UP000215914">
    <property type="component" value="Unassembled WGS sequence"/>
</dbReference>
<keyword evidence="4" id="KW-0539">Nucleus</keyword>
<dbReference type="Gramene" id="mRNA:HanXRQr2_Chr13g0573511">
    <property type="protein sequence ID" value="mRNA:HanXRQr2_Chr13g0573511"/>
    <property type="gene ID" value="HanXRQr2_Chr13g0573511"/>
</dbReference>
<keyword evidence="3" id="KW-0677">Repeat</keyword>
<dbReference type="SMART" id="SM01256">
    <property type="entry name" value="KNOX2"/>
    <property type="match status" value="1"/>
</dbReference>
<organism evidence="9 10">
    <name type="scientific">Helianthus annuus</name>
    <name type="common">Common sunflower</name>
    <dbReference type="NCBI Taxonomy" id="4232"/>
    <lineage>
        <taxon>Eukaryota</taxon>
        <taxon>Viridiplantae</taxon>
        <taxon>Streptophyta</taxon>
        <taxon>Embryophyta</taxon>
        <taxon>Tracheophyta</taxon>
        <taxon>Spermatophyta</taxon>
        <taxon>Magnoliopsida</taxon>
        <taxon>eudicotyledons</taxon>
        <taxon>Gunneridae</taxon>
        <taxon>Pentapetalae</taxon>
        <taxon>asterids</taxon>
        <taxon>campanulids</taxon>
        <taxon>Asterales</taxon>
        <taxon>Asteraceae</taxon>
        <taxon>Asteroideae</taxon>
        <taxon>Heliantheae alliance</taxon>
        <taxon>Heliantheae</taxon>
        <taxon>Helianthus</taxon>
    </lineage>
</organism>
<evidence type="ECO:0000256" key="6">
    <source>
        <dbReference type="SAM" id="MobiDB-lite"/>
    </source>
</evidence>
<accession>A0A9K3EE12</accession>
<keyword evidence="10" id="KW-1185">Reference proteome</keyword>
<evidence type="ECO:0000256" key="4">
    <source>
        <dbReference type="ARBA" id="ARBA00023242"/>
    </source>
</evidence>
<evidence type="ECO:0000313" key="9">
    <source>
        <dbReference type="EMBL" id="KAF5772155.1"/>
    </source>
</evidence>
<dbReference type="InterPro" id="IPR005540">
    <property type="entry name" value="KNOX1"/>
</dbReference>
<comment type="caution">
    <text evidence="9">The sequence shown here is derived from an EMBL/GenBank/DDBJ whole genome shotgun (WGS) entry which is preliminary data.</text>
</comment>
<dbReference type="SMART" id="SM01255">
    <property type="entry name" value="KNOX1"/>
    <property type="match status" value="1"/>
</dbReference>
<evidence type="ECO:0000256" key="5">
    <source>
        <dbReference type="PROSITE-ProRule" id="PRU00221"/>
    </source>
</evidence>
<comment type="subcellular location">
    <subcellularLocation>
        <location evidence="1">Nucleus</location>
    </subcellularLocation>
</comment>
<reference evidence="9" key="2">
    <citation type="submission" date="2020-06" db="EMBL/GenBank/DDBJ databases">
        <title>Helianthus annuus Genome sequencing and assembly Release 2.</title>
        <authorList>
            <person name="Gouzy J."/>
            <person name="Langlade N."/>
            <person name="Munos S."/>
        </authorList>
    </citation>
    <scope>NUCLEOTIDE SEQUENCE</scope>
    <source>
        <tissue evidence="9">Leaves</tissue>
    </source>
</reference>
<evidence type="ECO:0000259" key="7">
    <source>
        <dbReference type="SMART" id="SM01255"/>
    </source>
</evidence>
<dbReference type="AlphaFoldDB" id="A0A9K3EE12"/>
<keyword evidence="2 5" id="KW-0853">WD repeat</keyword>
<dbReference type="PANTHER" id="PTHR45093:SF2">
    <property type="entry name" value="LISH DOMAIN-CONTAINING PROTEIN"/>
    <property type="match status" value="1"/>
</dbReference>
<dbReference type="PROSITE" id="PS50294">
    <property type="entry name" value="WD_REPEATS_REGION"/>
    <property type="match status" value="2"/>
</dbReference>
<dbReference type="GO" id="GO:0005634">
    <property type="term" value="C:nucleus"/>
    <property type="evidence" value="ECO:0007669"/>
    <property type="project" value="UniProtKB-SubCell"/>
</dbReference>
<protein>
    <submittedName>
        <fullName evidence="9">Transcription factor WD40-like family</fullName>
    </submittedName>
</protein>
<dbReference type="SUPFAM" id="SSF50978">
    <property type="entry name" value="WD40 repeat-like"/>
    <property type="match status" value="1"/>
</dbReference>
<dbReference type="InterPro" id="IPR005541">
    <property type="entry name" value="KNOX2"/>
</dbReference>
<dbReference type="EMBL" id="MNCJ02000328">
    <property type="protein sequence ID" value="KAF5772155.1"/>
    <property type="molecule type" value="Genomic_DNA"/>
</dbReference>
<dbReference type="PROSITE" id="PS00678">
    <property type="entry name" value="WD_REPEATS_1"/>
    <property type="match status" value="1"/>
</dbReference>
<evidence type="ECO:0000256" key="1">
    <source>
        <dbReference type="ARBA" id="ARBA00004123"/>
    </source>
</evidence>
<evidence type="ECO:0000256" key="3">
    <source>
        <dbReference type="ARBA" id="ARBA00022737"/>
    </source>
</evidence>
<dbReference type="InterPro" id="IPR015943">
    <property type="entry name" value="WD40/YVTN_repeat-like_dom_sf"/>
</dbReference>
<feature type="domain" description="KNOX1" evidence="7">
    <location>
        <begin position="227"/>
        <end position="270"/>
    </location>
</feature>
<sequence>MPSLPHYDNTSKPLMMFQPDGPTTLTSPSNQLWDDKDIAQADMEHFLEDGSLDDNVESFLSHDDTDLRDTVGRCMDVSKGFTFTEVNSVRAGANKAVLWYTDALKLKTTLEEHSSMITDVRFSPSMPHLATSSFDKTVYVWDADNPGFSLRTFMGHSASVMSLDFHPNKDDLLCSCDGDGEIRCWSVNNGSCTRVFKVDNNGVGELGDSEVGGCDGGGEAAVNWQNARYKAEVLSHSLYVQLSAHVSCLRIATPVDQLPRIDAQLAQSQHVVAKYSGLGGQGGILGDDKELDQFMTHYVLLLCSFKEKLQQHVCVHAMEAVIACWEIEQSLQSLTGTGAAMSDDDDDQVDRRK</sequence>
<dbReference type="InterPro" id="IPR036322">
    <property type="entry name" value="WD40_repeat_dom_sf"/>
</dbReference>
<name>A0A9K3EE12_HELAN</name>
<dbReference type="Pfam" id="PF00400">
    <property type="entry name" value="WD40"/>
    <property type="match status" value="2"/>
</dbReference>
<dbReference type="InterPro" id="IPR001680">
    <property type="entry name" value="WD40_rpt"/>
</dbReference>
<dbReference type="InterPro" id="IPR019775">
    <property type="entry name" value="WD40_repeat_CS"/>
</dbReference>